<dbReference type="Gene3D" id="3.40.50.450">
    <property type="match status" value="1"/>
</dbReference>
<dbReference type="EMBL" id="CP047901">
    <property type="protein sequence ID" value="QHO63755.1"/>
    <property type="molecule type" value="Genomic_DNA"/>
</dbReference>
<accession>A0A857N664</accession>
<dbReference type="KEGG" id="caqa:MICH65_0774"/>
<sequence length="198" mass="21952">MREIDVDSQVYPPLLLEVVNHPDRLYVRGESKVLLEKMVAVVGSRKMSVKGEEVTRRVVKQLVDMEMVVVSGLARGVDSVAHRECLRLGGRTVAVLAHGLDWVYPRENAGLAEKIVEAGGALVSQLEEGVRPERYFFPLRNRLIVGMCLGVVVIEAEIKSGTMTTANWAAELNRKVWVVRGSPGTDLLINEGVDEWSF</sequence>
<feature type="domain" description="Smf/DprA SLOG" evidence="2">
    <location>
        <begin position="7"/>
        <end position="183"/>
    </location>
</feature>
<comment type="similarity">
    <text evidence="1">Belongs to the DprA/Smf family.</text>
</comment>
<keyword evidence="4" id="KW-1185">Reference proteome</keyword>
<dbReference type="PANTHER" id="PTHR43022:SF1">
    <property type="entry name" value="PROTEIN SMF"/>
    <property type="match status" value="1"/>
</dbReference>
<dbReference type="PANTHER" id="PTHR43022">
    <property type="entry name" value="PROTEIN SMF"/>
    <property type="match status" value="1"/>
</dbReference>
<dbReference type="Pfam" id="PF02481">
    <property type="entry name" value="DNA_processg_A"/>
    <property type="match status" value="1"/>
</dbReference>
<evidence type="ECO:0000256" key="1">
    <source>
        <dbReference type="ARBA" id="ARBA00006525"/>
    </source>
</evidence>
<dbReference type="RefSeq" id="WP_161932117.1">
    <property type="nucleotide sequence ID" value="NZ_CP047901.1"/>
</dbReference>
<gene>
    <name evidence="3" type="ORF">MICH65_0774</name>
</gene>
<dbReference type="InterPro" id="IPR003488">
    <property type="entry name" value="DprA"/>
</dbReference>
<dbReference type="NCBIfam" id="TIGR00732">
    <property type="entry name" value="dprA"/>
    <property type="match status" value="1"/>
</dbReference>
<dbReference type="AlphaFoldDB" id="A0A857N664"/>
<evidence type="ECO:0000259" key="2">
    <source>
        <dbReference type="Pfam" id="PF02481"/>
    </source>
</evidence>
<evidence type="ECO:0000313" key="4">
    <source>
        <dbReference type="Proteomes" id="UP000463983"/>
    </source>
</evidence>
<reference evidence="4" key="1">
    <citation type="journal article" date="2020" name="Microorganisms">
        <title>Complete Genome of a Member of a New Bacterial Lineage in the Microgenomates Group Reveals an Unusual Nucleotide Composition Disparity Between Two Strands of DNA and Limited Metabolic Potential.</title>
        <authorList>
            <person name="Kadnikov V.V."/>
            <person name="Mardanov A.V."/>
            <person name="Beletsky A.V."/>
            <person name="Karnachuk O.V."/>
            <person name="Ravin N.V."/>
        </authorList>
    </citation>
    <scope>NUCLEOTIDE SEQUENCE [LARGE SCALE GENOMIC DNA]</scope>
</reference>
<dbReference type="GO" id="GO:0009294">
    <property type="term" value="P:DNA-mediated transformation"/>
    <property type="evidence" value="ECO:0007669"/>
    <property type="project" value="InterPro"/>
</dbReference>
<evidence type="ECO:0000313" key="3">
    <source>
        <dbReference type="EMBL" id="QHO63755.1"/>
    </source>
</evidence>
<dbReference type="SUPFAM" id="SSF102405">
    <property type="entry name" value="MCP/YpsA-like"/>
    <property type="match status" value="1"/>
</dbReference>
<proteinExistence type="inferred from homology"/>
<name>A0A857N664_9BACT</name>
<organism evidence="3 4">
    <name type="scientific">Candidatus Chazhemtobacterium aquaticus</name>
    <dbReference type="NCBI Taxonomy" id="2715735"/>
    <lineage>
        <taxon>Bacteria</taxon>
        <taxon>Candidatus Chazhemtobacteraceae</taxon>
        <taxon>Candidatus Chazhemtobacterium</taxon>
    </lineage>
</organism>
<protein>
    <submittedName>
        <fullName evidence="3">DNA processing protein DprA</fullName>
    </submittedName>
</protein>
<dbReference type="InterPro" id="IPR057666">
    <property type="entry name" value="DrpA_SLOG"/>
</dbReference>
<dbReference type="Proteomes" id="UP000463983">
    <property type="component" value="Chromosome"/>
</dbReference>